<name>A0A8X6YHV9_9ARAC</name>
<feature type="compositionally biased region" description="Basic and acidic residues" evidence="1">
    <location>
        <begin position="74"/>
        <end position="87"/>
    </location>
</feature>
<dbReference type="Proteomes" id="UP000886998">
    <property type="component" value="Unassembled WGS sequence"/>
</dbReference>
<evidence type="ECO:0000313" key="2">
    <source>
        <dbReference type="EMBL" id="GFY71008.1"/>
    </source>
</evidence>
<proteinExistence type="predicted"/>
<dbReference type="EMBL" id="BMAV01018562">
    <property type="protein sequence ID" value="GFY71008.1"/>
    <property type="molecule type" value="Genomic_DNA"/>
</dbReference>
<gene>
    <name evidence="2" type="ORF">TNIN_408481</name>
</gene>
<feature type="compositionally biased region" description="Basic and acidic residues" evidence="1">
    <location>
        <begin position="22"/>
        <end position="46"/>
    </location>
</feature>
<feature type="compositionally biased region" description="Basic and acidic residues" evidence="1">
    <location>
        <begin position="148"/>
        <end position="158"/>
    </location>
</feature>
<feature type="compositionally biased region" description="Polar residues" evidence="1">
    <location>
        <begin position="9"/>
        <end position="21"/>
    </location>
</feature>
<feature type="compositionally biased region" description="Basic and acidic residues" evidence="1">
    <location>
        <begin position="54"/>
        <end position="67"/>
    </location>
</feature>
<organism evidence="2 3">
    <name type="scientific">Trichonephila inaurata madagascariensis</name>
    <dbReference type="NCBI Taxonomy" id="2747483"/>
    <lineage>
        <taxon>Eukaryota</taxon>
        <taxon>Metazoa</taxon>
        <taxon>Ecdysozoa</taxon>
        <taxon>Arthropoda</taxon>
        <taxon>Chelicerata</taxon>
        <taxon>Arachnida</taxon>
        <taxon>Araneae</taxon>
        <taxon>Araneomorphae</taxon>
        <taxon>Entelegynae</taxon>
        <taxon>Araneoidea</taxon>
        <taxon>Nephilidae</taxon>
        <taxon>Trichonephila</taxon>
        <taxon>Trichonephila inaurata</taxon>
    </lineage>
</organism>
<accession>A0A8X6YHV9</accession>
<feature type="compositionally biased region" description="Basic and acidic residues" evidence="1">
    <location>
        <begin position="113"/>
        <end position="123"/>
    </location>
</feature>
<evidence type="ECO:0000313" key="3">
    <source>
        <dbReference type="Proteomes" id="UP000886998"/>
    </source>
</evidence>
<feature type="region of interest" description="Disordered" evidence="1">
    <location>
        <begin position="1"/>
        <end position="170"/>
    </location>
</feature>
<keyword evidence="3" id="KW-1185">Reference proteome</keyword>
<reference evidence="2" key="1">
    <citation type="submission" date="2020-08" db="EMBL/GenBank/DDBJ databases">
        <title>Multicomponent nature underlies the extraordinary mechanical properties of spider dragline silk.</title>
        <authorList>
            <person name="Kono N."/>
            <person name="Nakamura H."/>
            <person name="Mori M."/>
            <person name="Yoshida Y."/>
            <person name="Ohtoshi R."/>
            <person name="Malay A.D."/>
            <person name="Moran D.A.P."/>
            <person name="Tomita M."/>
            <person name="Numata K."/>
            <person name="Arakawa K."/>
        </authorList>
    </citation>
    <scope>NUCLEOTIDE SEQUENCE</scope>
</reference>
<dbReference type="AlphaFoldDB" id="A0A8X6YHV9"/>
<comment type="caution">
    <text evidence="2">The sequence shown here is derived from an EMBL/GenBank/DDBJ whole genome shotgun (WGS) entry which is preliminary data.</text>
</comment>
<sequence>MSRAKQLETEGSISLARNRSNNVEEWRDKRRRSDPINKEKDQERRNQRQPCPVHQEEQQKSTKDRYSSEFPIPVRHEESWQPRKDQFGPDESSPGDPSTYDLRRRHQISGRQEQSKKCRDQPYKRRNKGTTHHEVHSEQRNQGIQDLWENHPSRKSDSLEVLCGDPSERI</sequence>
<protein>
    <submittedName>
        <fullName evidence="2">Uncharacterized protein</fullName>
    </submittedName>
</protein>
<evidence type="ECO:0000256" key="1">
    <source>
        <dbReference type="SAM" id="MobiDB-lite"/>
    </source>
</evidence>